<protein>
    <submittedName>
        <fullName evidence="1">Uncharacterized protein</fullName>
    </submittedName>
</protein>
<proteinExistence type="predicted"/>
<accession>A1ZFE0</accession>
<keyword evidence="2" id="KW-1185">Reference proteome</keyword>
<dbReference type="Proteomes" id="UP000004095">
    <property type="component" value="Unassembled WGS sequence"/>
</dbReference>
<evidence type="ECO:0000313" key="1">
    <source>
        <dbReference type="EMBL" id="EAY30714.1"/>
    </source>
</evidence>
<reference evidence="1 2" key="1">
    <citation type="submission" date="2007-01" db="EMBL/GenBank/DDBJ databases">
        <authorList>
            <person name="Haygood M."/>
            <person name="Podell S."/>
            <person name="Anderson C."/>
            <person name="Hopkinson B."/>
            <person name="Roe K."/>
            <person name="Barbeau K."/>
            <person name="Gaasterland T."/>
            <person name="Ferriera S."/>
            <person name="Johnson J."/>
            <person name="Kravitz S."/>
            <person name="Beeson K."/>
            <person name="Sutton G."/>
            <person name="Rogers Y.-H."/>
            <person name="Friedman R."/>
            <person name="Frazier M."/>
            <person name="Venter J.C."/>
        </authorList>
    </citation>
    <scope>NUCLEOTIDE SEQUENCE [LARGE SCALE GENOMIC DNA]</scope>
    <source>
        <strain evidence="1 2">ATCC 23134</strain>
    </source>
</reference>
<dbReference type="AlphaFoldDB" id="A1ZFE0"/>
<sequence length="37" mass="4098">MLAFDGQSILFIAKMLQPPVSFAGLAERQMPTLNYTP</sequence>
<evidence type="ECO:0000313" key="2">
    <source>
        <dbReference type="Proteomes" id="UP000004095"/>
    </source>
</evidence>
<organism evidence="1 2">
    <name type="scientific">Microscilla marina ATCC 23134</name>
    <dbReference type="NCBI Taxonomy" id="313606"/>
    <lineage>
        <taxon>Bacteria</taxon>
        <taxon>Pseudomonadati</taxon>
        <taxon>Bacteroidota</taxon>
        <taxon>Cytophagia</taxon>
        <taxon>Cytophagales</taxon>
        <taxon>Microscillaceae</taxon>
        <taxon>Microscilla</taxon>
    </lineage>
</organism>
<gene>
    <name evidence="1" type="ORF">M23134_01038</name>
</gene>
<name>A1ZFE0_MICM2</name>
<dbReference type="EMBL" id="AAWS01000005">
    <property type="protein sequence ID" value="EAY30714.1"/>
    <property type="molecule type" value="Genomic_DNA"/>
</dbReference>
<comment type="caution">
    <text evidence="1">The sequence shown here is derived from an EMBL/GenBank/DDBJ whole genome shotgun (WGS) entry which is preliminary data.</text>
</comment>